<dbReference type="RefSeq" id="WP_151674320.1">
    <property type="nucleotide sequence ID" value="NZ_BKCG01000004.1"/>
</dbReference>
<keyword evidence="4" id="KW-0233">DNA recombination</keyword>
<dbReference type="InterPro" id="IPR013762">
    <property type="entry name" value="Integrase-like_cat_sf"/>
</dbReference>
<evidence type="ECO:0000256" key="2">
    <source>
        <dbReference type="ARBA" id="ARBA00022908"/>
    </source>
</evidence>
<accession>A0A5J4IZB5</accession>
<protein>
    <recommendedName>
        <fullName evidence="10">Integrase</fullName>
    </recommendedName>
</protein>
<dbReference type="GO" id="GO:0003677">
    <property type="term" value="F:DNA binding"/>
    <property type="evidence" value="ECO:0007669"/>
    <property type="project" value="UniProtKB-UniRule"/>
</dbReference>
<name>A0A5J4IZB5_9FLAO</name>
<dbReference type="InterPro" id="IPR011010">
    <property type="entry name" value="DNA_brk_join_enz"/>
</dbReference>
<dbReference type="InterPro" id="IPR044068">
    <property type="entry name" value="CB"/>
</dbReference>
<dbReference type="InterPro" id="IPR002104">
    <property type="entry name" value="Integrase_catalytic"/>
</dbReference>
<keyword evidence="9" id="KW-1185">Reference proteome</keyword>
<keyword evidence="3 5" id="KW-0238">DNA-binding</keyword>
<dbReference type="PROSITE" id="PS51900">
    <property type="entry name" value="CB"/>
    <property type="match status" value="1"/>
</dbReference>
<proteinExistence type="inferred from homology"/>
<dbReference type="AlphaFoldDB" id="A0A5J4IZB5"/>
<keyword evidence="2" id="KW-0229">DNA integration</keyword>
<dbReference type="PANTHER" id="PTHR30349:SF41">
    <property type="entry name" value="INTEGRASE_RECOMBINASE PROTEIN MJ0367-RELATED"/>
    <property type="match status" value="1"/>
</dbReference>
<dbReference type="InterPro" id="IPR050090">
    <property type="entry name" value="Tyrosine_recombinase_XerCD"/>
</dbReference>
<dbReference type="InterPro" id="IPR004107">
    <property type="entry name" value="Integrase_SAM-like_N"/>
</dbReference>
<comment type="caution">
    <text evidence="8">The sequence shown here is derived from an EMBL/GenBank/DDBJ whole genome shotgun (WGS) entry which is preliminary data.</text>
</comment>
<organism evidence="8 9">
    <name type="scientific">Patiriisocius marinus</name>
    <dbReference type="NCBI Taxonomy" id="1397112"/>
    <lineage>
        <taxon>Bacteria</taxon>
        <taxon>Pseudomonadati</taxon>
        <taxon>Bacteroidota</taxon>
        <taxon>Flavobacteriia</taxon>
        <taxon>Flavobacteriales</taxon>
        <taxon>Flavobacteriaceae</taxon>
        <taxon>Patiriisocius</taxon>
    </lineage>
</organism>
<evidence type="ECO:0000256" key="3">
    <source>
        <dbReference type="ARBA" id="ARBA00023125"/>
    </source>
</evidence>
<evidence type="ECO:0000259" key="6">
    <source>
        <dbReference type="PROSITE" id="PS51898"/>
    </source>
</evidence>
<dbReference type="GO" id="GO:0015074">
    <property type="term" value="P:DNA integration"/>
    <property type="evidence" value="ECO:0007669"/>
    <property type="project" value="UniProtKB-KW"/>
</dbReference>
<evidence type="ECO:0000256" key="4">
    <source>
        <dbReference type="ARBA" id="ARBA00023172"/>
    </source>
</evidence>
<dbReference type="Proteomes" id="UP000326509">
    <property type="component" value="Unassembled WGS sequence"/>
</dbReference>
<feature type="domain" description="Tyr recombinase" evidence="6">
    <location>
        <begin position="193"/>
        <end position="365"/>
    </location>
</feature>
<evidence type="ECO:0000256" key="5">
    <source>
        <dbReference type="PROSITE-ProRule" id="PRU01248"/>
    </source>
</evidence>
<reference evidence="8 9" key="1">
    <citation type="submission" date="2019-08" db="EMBL/GenBank/DDBJ databases">
        <title>Draft genome sequence of Ulvibacter marinus type strain NBRC 109484.</title>
        <authorList>
            <person name="Kawano K."/>
            <person name="Ushijima N."/>
            <person name="Kihara M."/>
            <person name="Itoh H."/>
        </authorList>
    </citation>
    <scope>NUCLEOTIDE SEQUENCE [LARGE SCALE GENOMIC DNA]</scope>
    <source>
        <strain evidence="8 9">NBRC 109484</strain>
    </source>
</reference>
<evidence type="ECO:0000313" key="9">
    <source>
        <dbReference type="Proteomes" id="UP000326509"/>
    </source>
</evidence>
<evidence type="ECO:0000259" key="7">
    <source>
        <dbReference type="PROSITE" id="PS51900"/>
    </source>
</evidence>
<dbReference type="Pfam" id="PF13495">
    <property type="entry name" value="Phage_int_SAM_4"/>
    <property type="match status" value="1"/>
</dbReference>
<dbReference type="PANTHER" id="PTHR30349">
    <property type="entry name" value="PHAGE INTEGRASE-RELATED"/>
    <property type="match status" value="1"/>
</dbReference>
<dbReference type="Gene3D" id="1.10.150.130">
    <property type="match status" value="1"/>
</dbReference>
<evidence type="ECO:0000313" key="8">
    <source>
        <dbReference type="EMBL" id="GER59872.1"/>
    </source>
</evidence>
<dbReference type="Gene3D" id="1.10.443.10">
    <property type="entry name" value="Intergrase catalytic core"/>
    <property type="match status" value="1"/>
</dbReference>
<dbReference type="EMBL" id="BKCG01000004">
    <property type="protein sequence ID" value="GER59872.1"/>
    <property type="molecule type" value="Genomic_DNA"/>
</dbReference>
<evidence type="ECO:0008006" key="10">
    <source>
        <dbReference type="Google" id="ProtNLM"/>
    </source>
</evidence>
<dbReference type="SUPFAM" id="SSF56349">
    <property type="entry name" value="DNA breaking-rejoining enzymes"/>
    <property type="match status" value="1"/>
</dbReference>
<gene>
    <name evidence="8" type="ORF">ULMA_19800</name>
</gene>
<feature type="domain" description="Core-binding (CB)" evidence="7">
    <location>
        <begin position="93"/>
        <end position="176"/>
    </location>
</feature>
<comment type="similarity">
    <text evidence="1">Belongs to the 'phage' integrase family.</text>
</comment>
<dbReference type="GO" id="GO:0006310">
    <property type="term" value="P:DNA recombination"/>
    <property type="evidence" value="ECO:0007669"/>
    <property type="project" value="UniProtKB-KW"/>
</dbReference>
<dbReference type="PROSITE" id="PS51898">
    <property type="entry name" value="TYR_RECOMBINASE"/>
    <property type="match status" value="1"/>
</dbReference>
<evidence type="ECO:0000256" key="1">
    <source>
        <dbReference type="ARBA" id="ARBA00008857"/>
    </source>
</evidence>
<sequence length="387" mass="44807">MTSITLSPFTHNSKSCIAIKFLYNFTAKEYIKRGPDVKWTKTHRCFYIYYDELRLEKLKSYLNNGDFKIISEQPKTVETSRRGIITNQKPLNEEKIEVYKHFIKFLKGKRYSISTVTAYGNFILDFLRFTKSKPTDSLNENDVRLYLEWAVGTLNYAVSTHRQMVSALRHFAHFYPACSINAEAIYMPSKDKKLPVVLSIEEIISLLQVTKNLKHRAAIAMLYASGLRIGELIALELSDFDFQRRQLHIRNGKGRKDRYATIAENLYPLLKNYNSTFKPKKYFIENPKGGQYSPASIRSFLKRSCKLAGITKKVTPHTLRHSYATHLLEQGTGLRHIQELLGHSRPETTMLYTHVARKDLEQIKSPLDIALNKVTLRDNQDNFPLLS</sequence>
<dbReference type="Pfam" id="PF00589">
    <property type="entry name" value="Phage_integrase"/>
    <property type="match status" value="1"/>
</dbReference>
<dbReference type="InterPro" id="IPR010998">
    <property type="entry name" value="Integrase_recombinase_N"/>
</dbReference>
<dbReference type="OrthoDB" id="9801717at2"/>